<evidence type="ECO:0000256" key="1">
    <source>
        <dbReference type="SAM" id="Coils"/>
    </source>
</evidence>
<dbReference type="Proteomes" id="UP000039865">
    <property type="component" value="Unassembled WGS sequence"/>
</dbReference>
<feature type="region of interest" description="Disordered" evidence="2">
    <location>
        <begin position="219"/>
        <end position="248"/>
    </location>
</feature>
<feature type="coiled-coil region" evidence="1">
    <location>
        <begin position="76"/>
        <end position="122"/>
    </location>
</feature>
<organism evidence="3 4">
    <name type="scientific">Stylonychia lemnae</name>
    <name type="common">Ciliate</name>
    <dbReference type="NCBI Taxonomy" id="5949"/>
    <lineage>
        <taxon>Eukaryota</taxon>
        <taxon>Sar</taxon>
        <taxon>Alveolata</taxon>
        <taxon>Ciliophora</taxon>
        <taxon>Intramacronucleata</taxon>
        <taxon>Spirotrichea</taxon>
        <taxon>Stichotrichia</taxon>
        <taxon>Sporadotrichida</taxon>
        <taxon>Oxytrichidae</taxon>
        <taxon>Stylonychinae</taxon>
        <taxon>Stylonychia</taxon>
    </lineage>
</organism>
<dbReference type="AlphaFoldDB" id="A0A077ZVA8"/>
<dbReference type="EMBL" id="CCKQ01002157">
    <property type="protein sequence ID" value="CDW73245.1"/>
    <property type="molecule type" value="Genomic_DNA"/>
</dbReference>
<reference evidence="3 4" key="1">
    <citation type="submission" date="2014-06" db="EMBL/GenBank/DDBJ databases">
        <authorList>
            <person name="Swart Estienne"/>
        </authorList>
    </citation>
    <scope>NUCLEOTIDE SEQUENCE [LARGE SCALE GENOMIC DNA]</scope>
    <source>
        <strain evidence="3 4">130c</strain>
    </source>
</reference>
<evidence type="ECO:0000313" key="3">
    <source>
        <dbReference type="EMBL" id="CDW73245.1"/>
    </source>
</evidence>
<name>A0A077ZVA8_STYLE</name>
<sequence length="248" mass="29590">MEKDNKVKQLNIDFKLLQHAKDFIPNMIEFKLTQVINGQVTTNKPQSKSDVKVYIPPRIKSLMAHLNITDKNELLKKHLINRVENEQQLIEDRQNQEDFKLNADTSAQNKFKKQEKKELNERVQVVTINDLTKDQMNDIKGSGWDSDNSITTKLKLREKRQKLEYDQKKQFPTEVFRQRDEWDQAYDAGKQKKIKTKNYKPFELQNRQFQSTYEDIKQHKKMGLPMQKQSHNKKRDNKFNAKKSVRIN</sequence>
<accession>A0A077ZVA8</accession>
<keyword evidence="4" id="KW-1185">Reference proteome</keyword>
<feature type="compositionally biased region" description="Basic residues" evidence="2">
    <location>
        <begin position="230"/>
        <end position="248"/>
    </location>
</feature>
<evidence type="ECO:0000313" key="4">
    <source>
        <dbReference type="Proteomes" id="UP000039865"/>
    </source>
</evidence>
<keyword evidence="1" id="KW-0175">Coiled coil</keyword>
<dbReference type="InParanoid" id="A0A077ZVA8"/>
<evidence type="ECO:0000256" key="2">
    <source>
        <dbReference type="SAM" id="MobiDB-lite"/>
    </source>
</evidence>
<gene>
    <name evidence="3" type="primary">Contig1977.g2139</name>
    <name evidence="3" type="ORF">STYLEM_2221</name>
</gene>
<protein>
    <submittedName>
        <fullName evidence="3">Uncharacterized protein</fullName>
    </submittedName>
</protein>
<proteinExistence type="predicted"/>